<gene>
    <name evidence="1" type="ORF">LCGC14_1272110</name>
</gene>
<evidence type="ECO:0000313" key="1">
    <source>
        <dbReference type="EMBL" id="KKM87123.1"/>
    </source>
</evidence>
<organism evidence="1">
    <name type="scientific">marine sediment metagenome</name>
    <dbReference type="NCBI Taxonomy" id="412755"/>
    <lineage>
        <taxon>unclassified sequences</taxon>
        <taxon>metagenomes</taxon>
        <taxon>ecological metagenomes</taxon>
    </lineage>
</organism>
<sequence length="77" mass="8520">MIAAILITSNSREFALTPESKEEETILGSLPKGERLVCSVRTGPFQIAGNDKLINHDMDDTTMLIFETVKKKKGNPE</sequence>
<comment type="caution">
    <text evidence="1">The sequence shown here is derived from an EMBL/GenBank/DDBJ whole genome shotgun (WGS) entry which is preliminary data.</text>
</comment>
<proteinExistence type="predicted"/>
<dbReference type="AlphaFoldDB" id="A0A0F9KZK4"/>
<accession>A0A0F9KZK4</accession>
<reference evidence="1" key="1">
    <citation type="journal article" date="2015" name="Nature">
        <title>Complex archaea that bridge the gap between prokaryotes and eukaryotes.</title>
        <authorList>
            <person name="Spang A."/>
            <person name="Saw J.H."/>
            <person name="Jorgensen S.L."/>
            <person name="Zaremba-Niedzwiedzka K."/>
            <person name="Martijn J."/>
            <person name="Lind A.E."/>
            <person name="van Eijk R."/>
            <person name="Schleper C."/>
            <person name="Guy L."/>
            <person name="Ettema T.J."/>
        </authorList>
    </citation>
    <scope>NUCLEOTIDE SEQUENCE</scope>
</reference>
<protein>
    <submittedName>
        <fullName evidence="1">Uncharacterized protein</fullName>
    </submittedName>
</protein>
<dbReference type="EMBL" id="LAZR01007151">
    <property type="protein sequence ID" value="KKM87123.1"/>
    <property type="molecule type" value="Genomic_DNA"/>
</dbReference>
<name>A0A0F9KZK4_9ZZZZ</name>